<reference evidence="1 2" key="1">
    <citation type="submission" date="2019-04" db="EMBL/GenBank/DDBJ databases">
        <title>Flavobacterium sp. strain DS2-A Genome sequencing and assembly.</title>
        <authorList>
            <person name="Kim I."/>
        </authorList>
    </citation>
    <scope>NUCLEOTIDE SEQUENCE [LARGE SCALE GENOMIC DNA]</scope>
    <source>
        <strain evidence="1 2">DS2-A</strain>
    </source>
</reference>
<evidence type="ECO:0008006" key="3">
    <source>
        <dbReference type="Google" id="ProtNLM"/>
    </source>
</evidence>
<gene>
    <name evidence="1" type="ORF">E4635_00110</name>
</gene>
<proteinExistence type="predicted"/>
<organism evidence="1 2">
    <name type="scientific">Flavobacterium humi</name>
    <dbReference type="NCBI Taxonomy" id="2562683"/>
    <lineage>
        <taxon>Bacteria</taxon>
        <taxon>Pseudomonadati</taxon>
        <taxon>Bacteroidota</taxon>
        <taxon>Flavobacteriia</taxon>
        <taxon>Flavobacteriales</taxon>
        <taxon>Flavobacteriaceae</taxon>
        <taxon>Flavobacterium</taxon>
    </lineage>
</organism>
<dbReference type="EMBL" id="SRLH01000001">
    <property type="protein sequence ID" value="TGD59377.1"/>
    <property type="molecule type" value="Genomic_DNA"/>
</dbReference>
<dbReference type="Proteomes" id="UP000297407">
    <property type="component" value="Unassembled WGS sequence"/>
</dbReference>
<accession>A0A4Z0LBX9</accession>
<sequence length="186" mass="21522">MAVKNYILGILLVFISSCKHSENKAENETILTENYSLEVPNDMERAYTLNELAKVQFQKVEEDLYFIVLEETKESFENAIRLKVHHATPSLFGYYKVVTNHFDEIYKDLKINDFGTTKINSCNAIVFSMSGKDLGNGKNVFFRYALLEDNKNLYQIMSWTNIHYKDKLIGKMEGIINSFKSESSSR</sequence>
<dbReference type="AlphaFoldDB" id="A0A4Z0LBX9"/>
<keyword evidence="2" id="KW-1185">Reference proteome</keyword>
<dbReference type="OrthoDB" id="1151021at2"/>
<evidence type="ECO:0000313" key="2">
    <source>
        <dbReference type="Proteomes" id="UP000297407"/>
    </source>
</evidence>
<name>A0A4Z0LBX9_9FLAO</name>
<dbReference type="PROSITE" id="PS51257">
    <property type="entry name" value="PROKAR_LIPOPROTEIN"/>
    <property type="match status" value="1"/>
</dbReference>
<dbReference type="RefSeq" id="WP_135524583.1">
    <property type="nucleotide sequence ID" value="NZ_SRLH01000001.1"/>
</dbReference>
<protein>
    <recommendedName>
        <fullName evidence="3">Lipoprotein</fullName>
    </recommendedName>
</protein>
<comment type="caution">
    <text evidence="1">The sequence shown here is derived from an EMBL/GenBank/DDBJ whole genome shotgun (WGS) entry which is preliminary data.</text>
</comment>
<evidence type="ECO:0000313" key="1">
    <source>
        <dbReference type="EMBL" id="TGD59377.1"/>
    </source>
</evidence>